<accession>A0ABP8XJZ6</accession>
<name>A0ABP8XJZ6_9ACTN</name>
<evidence type="ECO:0000313" key="1">
    <source>
        <dbReference type="EMBL" id="GAA4709622.1"/>
    </source>
</evidence>
<dbReference type="EMBL" id="BAABKM010000002">
    <property type="protein sequence ID" value="GAA4709622.1"/>
    <property type="molecule type" value="Genomic_DNA"/>
</dbReference>
<comment type="caution">
    <text evidence="1">The sequence shown here is derived from an EMBL/GenBank/DDBJ whole genome shotgun (WGS) entry which is preliminary data.</text>
</comment>
<gene>
    <name evidence="1" type="ORF">GCM10023349_30650</name>
</gene>
<protein>
    <submittedName>
        <fullName evidence="1">Uncharacterized protein</fullName>
    </submittedName>
</protein>
<dbReference type="Proteomes" id="UP001499974">
    <property type="component" value="Unassembled WGS sequence"/>
</dbReference>
<proteinExistence type="predicted"/>
<sequence>MAAIPLHMGFSACVTAWVTPTADDFQALARSSPWRWTALHLRHRSRRLDVEVWLERPDGVRIIDSSGAPVTINLESQRPDGRATRPWDPVNGDDGLYWDNYSWLAMLDPVELSHDVALARLREDEVVGRAVWRADVRALPGYDPRCSCCALVWCEVADTYEYGDRPGWTPTKEAYPDHYDVALDVATGIVVRCLPVGGSPDAARIENDIVEVDAG</sequence>
<evidence type="ECO:0000313" key="2">
    <source>
        <dbReference type="Proteomes" id="UP001499974"/>
    </source>
</evidence>
<reference evidence="2" key="1">
    <citation type="journal article" date="2019" name="Int. J. Syst. Evol. Microbiol.">
        <title>The Global Catalogue of Microorganisms (GCM) 10K type strain sequencing project: providing services to taxonomists for standard genome sequencing and annotation.</title>
        <authorList>
            <consortium name="The Broad Institute Genomics Platform"/>
            <consortium name="The Broad Institute Genome Sequencing Center for Infectious Disease"/>
            <person name="Wu L."/>
            <person name="Ma J."/>
        </authorList>
    </citation>
    <scope>NUCLEOTIDE SEQUENCE [LARGE SCALE GENOMIC DNA]</scope>
    <source>
        <strain evidence="2">JCM 18531</strain>
    </source>
</reference>
<keyword evidence="2" id="KW-1185">Reference proteome</keyword>
<organism evidence="1 2">
    <name type="scientific">Nocardioides conyzicola</name>
    <dbReference type="NCBI Taxonomy" id="1651781"/>
    <lineage>
        <taxon>Bacteria</taxon>
        <taxon>Bacillati</taxon>
        <taxon>Actinomycetota</taxon>
        <taxon>Actinomycetes</taxon>
        <taxon>Propionibacteriales</taxon>
        <taxon>Nocardioidaceae</taxon>
        <taxon>Nocardioides</taxon>
    </lineage>
</organism>